<dbReference type="Proteomes" id="UP001500418">
    <property type="component" value="Unassembled WGS sequence"/>
</dbReference>
<name>A0ABP3ZKM9_9ACTN</name>
<comment type="caution">
    <text evidence="1">The sequence shown here is derived from an EMBL/GenBank/DDBJ whole genome shotgun (WGS) entry which is preliminary data.</text>
</comment>
<dbReference type="EMBL" id="BAAAID010000007">
    <property type="protein sequence ID" value="GAA0921873.1"/>
    <property type="molecule type" value="Genomic_DNA"/>
</dbReference>
<evidence type="ECO:0000313" key="2">
    <source>
        <dbReference type="Proteomes" id="UP001500418"/>
    </source>
</evidence>
<protein>
    <submittedName>
        <fullName evidence="1">Uncharacterized protein</fullName>
    </submittedName>
</protein>
<keyword evidence="2" id="KW-1185">Reference proteome</keyword>
<sequence>MLHWLKTVVVSDEEKAPERRQVGTGKTNASESLLTCRNATRRHQNRGLKPTPGWVWRVPVYWPGDVRHGGDVNPVCGFRMEQEKARLDTARRALAGERECPKQQKL</sequence>
<reference evidence="2" key="1">
    <citation type="journal article" date="2019" name="Int. J. Syst. Evol. Microbiol.">
        <title>The Global Catalogue of Microorganisms (GCM) 10K type strain sequencing project: providing services to taxonomists for standard genome sequencing and annotation.</title>
        <authorList>
            <consortium name="The Broad Institute Genomics Platform"/>
            <consortium name="The Broad Institute Genome Sequencing Center for Infectious Disease"/>
            <person name="Wu L."/>
            <person name="Ma J."/>
        </authorList>
    </citation>
    <scope>NUCLEOTIDE SEQUENCE [LARGE SCALE GENOMIC DNA]</scope>
    <source>
        <strain evidence="2">JCM 11444</strain>
    </source>
</reference>
<evidence type="ECO:0000313" key="1">
    <source>
        <dbReference type="EMBL" id="GAA0921873.1"/>
    </source>
</evidence>
<gene>
    <name evidence="1" type="ORF">GCM10009575_016250</name>
</gene>
<accession>A0ABP3ZKM9</accession>
<organism evidence="1 2">
    <name type="scientific">Streptomyces rhizosphaericus</name>
    <dbReference type="NCBI Taxonomy" id="114699"/>
    <lineage>
        <taxon>Bacteria</taxon>
        <taxon>Bacillati</taxon>
        <taxon>Actinomycetota</taxon>
        <taxon>Actinomycetes</taxon>
        <taxon>Kitasatosporales</taxon>
        <taxon>Streptomycetaceae</taxon>
        <taxon>Streptomyces</taxon>
        <taxon>Streptomyces violaceusniger group</taxon>
    </lineage>
</organism>
<proteinExistence type="predicted"/>